<organism evidence="1 2">
    <name type="scientific">Elizabethkingia anophelis NUHP1</name>
    <dbReference type="NCBI Taxonomy" id="1338011"/>
    <lineage>
        <taxon>Bacteria</taxon>
        <taxon>Pseudomonadati</taxon>
        <taxon>Bacteroidota</taxon>
        <taxon>Flavobacteriia</taxon>
        <taxon>Flavobacteriales</taxon>
        <taxon>Weeksellaceae</taxon>
        <taxon>Elizabethkingia</taxon>
    </lineage>
</organism>
<name>A0A077EMV8_9FLAO</name>
<evidence type="ECO:0000313" key="1">
    <source>
        <dbReference type="EMBL" id="AIL47798.1"/>
    </source>
</evidence>
<proteinExistence type="predicted"/>
<protein>
    <submittedName>
        <fullName evidence="1">Uncharacterized protein</fullName>
    </submittedName>
</protein>
<dbReference type="HOGENOM" id="CLU_815692_0_0_10"/>
<dbReference type="KEGG" id="eao:BD94_4023"/>
<dbReference type="RefSeq" id="WP_024563887.1">
    <property type="nucleotide sequence ID" value="NZ_CP007547.1"/>
</dbReference>
<dbReference type="EMBL" id="CP007547">
    <property type="protein sequence ID" value="AIL47798.1"/>
    <property type="molecule type" value="Genomic_DNA"/>
</dbReference>
<reference evidence="1" key="1">
    <citation type="journal article" date="2013" name="Lancet">
        <title>First case of E anophelis outbreak in an intensive-care unit.</title>
        <authorList>
            <person name="Teo J."/>
            <person name="Tan S.Y."/>
            <person name="Tay M."/>
            <person name="Ding Y."/>
            <person name="Kjelleberg S."/>
            <person name="Givskov M."/>
            <person name="Lin R.T."/>
            <person name="Yang L."/>
        </authorList>
    </citation>
    <scope>NUCLEOTIDE SEQUENCE [LARGE SCALE GENOMIC DNA]</scope>
    <source>
        <strain evidence="1">NUHP1</strain>
    </source>
</reference>
<evidence type="ECO:0000313" key="2">
    <source>
        <dbReference type="Proteomes" id="UP000028933"/>
    </source>
</evidence>
<gene>
    <name evidence="1" type="ORF">BD94_4023</name>
</gene>
<dbReference type="eggNOG" id="ENOG5033TAJ">
    <property type="taxonomic scope" value="Bacteria"/>
</dbReference>
<dbReference type="Proteomes" id="UP000028933">
    <property type="component" value="Chromosome"/>
</dbReference>
<sequence>MDEFIFENNPLKDIVFNKSKMNYEDYTGLTNPYNDLLSILTPKDLIGELWNRFKNTIPLKSKGFDINNIHGIYDKYMGFDAKFDDINRNISYSVKMGYETVTHTKHFLYYLNRFLQSSFRDINMDFLLFLSLQDQKSSGLILNQLVIGLCDILENLKQQIPKTQVDKIALNLINIYVENDLKKMSNTYFDIITPANQKRIKKIFPNLIDLLEYKNKFLSFKIHPKQRRPSKVIETLHNSLKNNELINKNTQLHLFREVFENKYNSVKIDWIDNKATLFYFINELIRNEIIEKDYNLWRKVSYCITVNSKEIGNIKNSRATENQDKKDKVNRVITRVLQLR</sequence>
<dbReference type="AlphaFoldDB" id="A0A077EMV8"/>
<reference evidence="1" key="2">
    <citation type="journal article" date="2015" name="Genome Biol. Evol.">
        <title>Complete Genome Sequence and Transcriptomic Analysis of the Novel Pathogen Elizabethkingia anophelis in Response to Oxidative Stress.</title>
        <authorList>
            <person name="Li Y."/>
            <person name="Liu Y."/>
            <person name="Chew S.C."/>
            <person name="Tay M."/>
            <person name="Salido M.M."/>
            <person name="Teo J."/>
            <person name="Lauro F.M."/>
            <person name="Givskov M."/>
            <person name="Yang L."/>
        </authorList>
    </citation>
    <scope>NUCLEOTIDE SEQUENCE</scope>
    <source>
        <strain evidence="1">NUHP1</strain>
    </source>
</reference>
<accession>A0A077EMV8</accession>
<dbReference type="STRING" id="1338011.BD94_4023"/>